<name>A0ABR7MDR4_9BACT</name>
<dbReference type="Proteomes" id="UP000765802">
    <property type="component" value="Unassembled WGS sequence"/>
</dbReference>
<dbReference type="RefSeq" id="WP_187258033.1">
    <property type="nucleotide sequence ID" value="NZ_JBHULF010000019.1"/>
</dbReference>
<evidence type="ECO:0000313" key="3">
    <source>
        <dbReference type="Proteomes" id="UP000765802"/>
    </source>
</evidence>
<protein>
    <submittedName>
        <fullName evidence="2">Uncharacterized protein</fullName>
    </submittedName>
</protein>
<keyword evidence="3" id="KW-1185">Reference proteome</keyword>
<proteinExistence type="predicted"/>
<accession>A0ABR7MDR4</accession>
<sequence>MNREQVLHQLLQGVYDNTTIPLYDYVAGNWPGNEEVFAAAKSLGDQLVEEKLVHYSDPHRTMLSITNFGRFWIVKGGYQEFLRGNEHKIKEHHHEHLPEQSQEHDLKEELRLARLRFTRYRIVTYWWSFGISLLSFALSLLSIYLVLSR</sequence>
<dbReference type="EMBL" id="MBUA01000029">
    <property type="protein sequence ID" value="MBC6492713.1"/>
    <property type="molecule type" value="Genomic_DNA"/>
</dbReference>
<gene>
    <name evidence="2" type="ORF">BC349_16775</name>
</gene>
<comment type="caution">
    <text evidence="2">The sequence shown here is derived from an EMBL/GenBank/DDBJ whole genome shotgun (WGS) entry which is preliminary data.</text>
</comment>
<evidence type="ECO:0000256" key="1">
    <source>
        <dbReference type="SAM" id="Phobius"/>
    </source>
</evidence>
<organism evidence="2 3">
    <name type="scientific">Flavihumibacter stibioxidans</name>
    <dbReference type="NCBI Taxonomy" id="1834163"/>
    <lineage>
        <taxon>Bacteria</taxon>
        <taxon>Pseudomonadati</taxon>
        <taxon>Bacteroidota</taxon>
        <taxon>Chitinophagia</taxon>
        <taxon>Chitinophagales</taxon>
        <taxon>Chitinophagaceae</taxon>
        <taxon>Flavihumibacter</taxon>
    </lineage>
</organism>
<keyword evidence="1" id="KW-0472">Membrane</keyword>
<feature type="transmembrane region" description="Helical" evidence="1">
    <location>
        <begin position="124"/>
        <end position="147"/>
    </location>
</feature>
<keyword evidence="1" id="KW-1133">Transmembrane helix</keyword>
<evidence type="ECO:0000313" key="2">
    <source>
        <dbReference type="EMBL" id="MBC6492713.1"/>
    </source>
</evidence>
<keyword evidence="1" id="KW-0812">Transmembrane</keyword>
<reference evidence="2 3" key="1">
    <citation type="submission" date="2016-07" db="EMBL/GenBank/DDBJ databases">
        <title>Genome analysis of Flavihumibacter stibioxidans YS-17.</title>
        <authorList>
            <person name="Shi K."/>
            <person name="Han Y."/>
            <person name="Wang G."/>
        </authorList>
    </citation>
    <scope>NUCLEOTIDE SEQUENCE [LARGE SCALE GENOMIC DNA]</scope>
    <source>
        <strain evidence="2 3">YS-17</strain>
    </source>
</reference>